<dbReference type="GO" id="GO:0005524">
    <property type="term" value="F:ATP binding"/>
    <property type="evidence" value="ECO:0007669"/>
    <property type="project" value="UniProtKB-KW"/>
</dbReference>
<feature type="domain" description="ABC transporter" evidence="8">
    <location>
        <begin position="774"/>
        <end position="1010"/>
    </location>
</feature>
<feature type="domain" description="ABC transporter" evidence="8">
    <location>
        <begin position="149"/>
        <end position="385"/>
    </location>
</feature>
<dbReference type="FunFam" id="3.40.50.300:FF:000916">
    <property type="entry name" value="ABC transporter B family member 9"/>
    <property type="match status" value="1"/>
</dbReference>
<evidence type="ECO:0000256" key="6">
    <source>
        <dbReference type="ARBA" id="ARBA00023136"/>
    </source>
</evidence>
<gene>
    <name evidence="10" type="ORF">L596_000121</name>
</gene>
<dbReference type="CDD" id="cd03249">
    <property type="entry name" value="ABC_MTABC3_MDL1_MDL2"/>
    <property type="match status" value="2"/>
</dbReference>
<dbReference type="InterPro" id="IPR003593">
    <property type="entry name" value="AAA+_ATPase"/>
</dbReference>
<keyword evidence="3" id="KW-0547">Nucleotide-binding</keyword>
<feature type="domain" description="ABC transmembrane type-1" evidence="9">
    <location>
        <begin position="1"/>
        <end position="115"/>
    </location>
</feature>
<reference evidence="10 11" key="1">
    <citation type="journal article" date="2015" name="Genome Biol.">
        <title>Comparative genomics of Steinernema reveals deeply conserved gene regulatory networks.</title>
        <authorList>
            <person name="Dillman A.R."/>
            <person name="Macchietto M."/>
            <person name="Porter C.F."/>
            <person name="Rogers A."/>
            <person name="Williams B."/>
            <person name="Antoshechkin I."/>
            <person name="Lee M.M."/>
            <person name="Goodwin Z."/>
            <person name="Lu X."/>
            <person name="Lewis E.E."/>
            <person name="Goodrich-Blair H."/>
            <person name="Stock S.P."/>
            <person name="Adams B.J."/>
            <person name="Sternberg P.W."/>
            <person name="Mortazavi A."/>
        </authorList>
    </citation>
    <scope>NUCLEOTIDE SEQUENCE [LARGE SCALE GENOMIC DNA]</scope>
    <source>
        <strain evidence="10 11">ALL</strain>
    </source>
</reference>
<organism evidence="10 11">
    <name type="scientific">Steinernema carpocapsae</name>
    <name type="common">Entomopathogenic nematode</name>
    <dbReference type="NCBI Taxonomy" id="34508"/>
    <lineage>
        <taxon>Eukaryota</taxon>
        <taxon>Metazoa</taxon>
        <taxon>Ecdysozoa</taxon>
        <taxon>Nematoda</taxon>
        <taxon>Chromadorea</taxon>
        <taxon>Rhabditida</taxon>
        <taxon>Tylenchina</taxon>
        <taxon>Panagrolaimomorpha</taxon>
        <taxon>Strongyloidoidea</taxon>
        <taxon>Steinernematidae</taxon>
        <taxon>Steinernema</taxon>
    </lineage>
</organism>
<dbReference type="PROSITE" id="PS50929">
    <property type="entry name" value="ABC_TM1F"/>
    <property type="match status" value="2"/>
</dbReference>
<dbReference type="InterPro" id="IPR011527">
    <property type="entry name" value="ABC1_TM_dom"/>
</dbReference>
<dbReference type="PROSITE" id="PS50893">
    <property type="entry name" value="ABC_TRANSPORTER_2"/>
    <property type="match status" value="2"/>
</dbReference>
<feature type="transmembrane region" description="Helical" evidence="7">
    <location>
        <begin position="49"/>
        <end position="74"/>
    </location>
</feature>
<keyword evidence="5 7" id="KW-1133">Transmembrane helix</keyword>
<dbReference type="InterPro" id="IPR039421">
    <property type="entry name" value="Type_1_exporter"/>
</dbReference>
<keyword evidence="2 7" id="KW-0812">Transmembrane</keyword>
<feature type="transmembrane region" description="Helical" evidence="7">
    <location>
        <begin position="689"/>
        <end position="706"/>
    </location>
</feature>
<proteinExistence type="predicted"/>
<sequence length="1016" mass="111140">MAYVGEAGAVLEECILNVKTVASCNGQKTMIDKYSEILKKGRFHAVLTYLWNGIFDGVFFIFLYVSFGAGFFYGGWSYLYGTMSNPGNMFVVAIAILIGSYWFGSMSHFVTILRARVAAAVIYKTIDRVPPINSLDQSGKVLEDPVGSLKLKDVCFSYPTKNNVQVLNGLSWSAEPGQTVALVGKSGCGKTTSISILMRLYECSSGQVTIDGHDIRELNICNLRNIVGIVEQEPNLFNGTIAENIRFGNPDITDEEMVNVCKIANAHDFIQALGDKYDTLIGAGGVLLSGGQKQRIAIARAISRNPKILLLDEATSALDAESETVVQQALKKATKGRTTVIIAHRLSTLRDVDKIYVIDGGKVIESGSHAELMALEDGNFAKFFKAQQFKNIQSDLKDESLVKHDITEISELQRSIIRKSNRSAFSSFRSSIRIPRIIESLTKLDKTEEIREKQKTYGVLSLYKNCQGFHIQLILAFVMTILRGFEMPLYCLLLGDAFNTLKATDDPNYKINITRFLIESVAIGVFTCLTIFGAATLSGWTAENVVDLFRIRAFKNVIHQDAAFFDQPKMSPRQPDDSYIINNVSAIVVSIVVSLAIDCVVGLAGVAALAILILLTFYLGHKMTQHNSVDSDDLSKASIEIVEQVRTIQLLTRESTFHKVFSEHIEAQMSGHNKVAVFDGLMYAFAQSFLYFTDAICFGVGIYMIYHGSSSAIGVYITATLIESSCWSVVFACGCLGDFIQAGVAAGNLLKLIKAPISICNTKEGKKPDLNGNVSLQNIQIAYPSRPNVKVINGLCLEANPGETIALVGPSGGGKSTIISILQRFYEYQSGAVSIDSNCVRSILLDHLRSQTAVVGQEPVLFSGTIYDNVRLGVPEATDEDVRNACKMASAAGFIEKMPMGYNSEVGERGTQLSGGQKQRIAIARALVRNPKILLLDEATSTLDAENEKAVQNALNVAASGRTCITIAHRLSSIQHADKIFFIKSGQVLEAGTHSELMQMDGLYAELIRKQDLKNQ</sequence>
<dbReference type="PROSITE" id="PS00211">
    <property type="entry name" value="ABC_TRANSPORTER_1"/>
    <property type="match status" value="2"/>
</dbReference>
<dbReference type="STRING" id="34508.A0A4U8UH98"/>
<keyword evidence="6 7" id="KW-0472">Membrane</keyword>
<dbReference type="PANTHER" id="PTHR24221:SF617">
    <property type="entry name" value="P-GLYCOPROTEIN RELATED"/>
    <property type="match status" value="1"/>
</dbReference>
<feature type="transmembrane region" description="Helical" evidence="7">
    <location>
        <begin position="86"/>
        <end position="104"/>
    </location>
</feature>
<protein>
    <submittedName>
        <fullName evidence="10">Uncharacterized protein</fullName>
    </submittedName>
</protein>
<comment type="subcellular location">
    <subcellularLocation>
        <location evidence="1">Membrane</location>
        <topology evidence="1">Multi-pass membrane protein</topology>
    </subcellularLocation>
</comment>
<evidence type="ECO:0000256" key="5">
    <source>
        <dbReference type="ARBA" id="ARBA00022989"/>
    </source>
</evidence>
<feature type="transmembrane region" description="Helical" evidence="7">
    <location>
        <begin position="515"/>
        <end position="542"/>
    </location>
</feature>
<evidence type="ECO:0000256" key="7">
    <source>
        <dbReference type="SAM" id="Phobius"/>
    </source>
</evidence>
<evidence type="ECO:0000256" key="3">
    <source>
        <dbReference type="ARBA" id="ARBA00022741"/>
    </source>
</evidence>
<evidence type="ECO:0000313" key="10">
    <source>
        <dbReference type="EMBL" id="TMS32254.1"/>
    </source>
</evidence>
<dbReference type="InterPro" id="IPR017871">
    <property type="entry name" value="ABC_transporter-like_CS"/>
</dbReference>
<dbReference type="AlphaFoldDB" id="A0A4U8UH98"/>
<accession>A0A4U8UH98</accession>
<evidence type="ECO:0000313" key="11">
    <source>
        <dbReference type="Proteomes" id="UP000298663"/>
    </source>
</evidence>
<evidence type="ECO:0000256" key="4">
    <source>
        <dbReference type="ARBA" id="ARBA00022840"/>
    </source>
</evidence>
<dbReference type="SUPFAM" id="SSF90123">
    <property type="entry name" value="ABC transporter transmembrane region"/>
    <property type="match status" value="2"/>
</dbReference>
<name>A0A4U8UH98_STECR</name>
<dbReference type="EMBL" id="AZBU02000001">
    <property type="protein sequence ID" value="TMS32254.1"/>
    <property type="molecule type" value="Genomic_DNA"/>
</dbReference>
<dbReference type="GO" id="GO:0140359">
    <property type="term" value="F:ABC-type transporter activity"/>
    <property type="evidence" value="ECO:0007669"/>
    <property type="project" value="InterPro"/>
</dbReference>
<feature type="transmembrane region" description="Helical" evidence="7">
    <location>
        <begin position="579"/>
        <end position="597"/>
    </location>
</feature>
<dbReference type="InterPro" id="IPR003439">
    <property type="entry name" value="ABC_transporter-like_ATP-bd"/>
</dbReference>
<dbReference type="Gene3D" id="1.20.1560.10">
    <property type="entry name" value="ABC transporter type 1, transmembrane domain"/>
    <property type="match status" value="3"/>
</dbReference>
<evidence type="ECO:0000256" key="2">
    <source>
        <dbReference type="ARBA" id="ARBA00022692"/>
    </source>
</evidence>
<dbReference type="Gene3D" id="3.40.50.300">
    <property type="entry name" value="P-loop containing nucleotide triphosphate hydrolases"/>
    <property type="match status" value="2"/>
</dbReference>
<dbReference type="GO" id="GO:0016020">
    <property type="term" value="C:membrane"/>
    <property type="evidence" value="ECO:0007669"/>
    <property type="project" value="UniProtKB-SubCell"/>
</dbReference>
<dbReference type="FunFam" id="3.40.50.300:FF:002283">
    <property type="entry name" value="p-GlycoProtein related"/>
    <property type="match status" value="1"/>
</dbReference>
<dbReference type="SMART" id="SM00382">
    <property type="entry name" value="AAA"/>
    <property type="match status" value="2"/>
</dbReference>
<dbReference type="GO" id="GO:0016887">
    <property type="term" value="F:ATP hydrolysis activity"/>
    <property type="evidence" value="ECO:0007669"/>
    <property type="project" value="InterPro"/>
</dbReference>
<dbReference type="SUPFAM" id="SSF52540">
    <property type="entry name" value="P-loop containing nucleoside triphosphate hydrolases"/>
    <property type="match status" value="2"/>
</dbReference>
<feature type="transmembrane region" description="Helical" evidence="7">
    <location>
        <begin position="473"/>
        <end position="495"/>
    </location>
</feature>
<dbReference type="InterPro" id="IPR027417">
    <property type="entry name" value="P-loop_NTPase"/>
</dbReference>
<dbReference type="PANTHER" id="PTHR24221">
    <property type="entry name" value="ATP-BINDING CASSETTE SUB-FAMILY B"/>
    <property type="match status" value="1"/>
</dbReference>
<dbReference type="OrthoDB" id="6500128at2759"/>
<keyword evidence="4" id="KW-0067">ATP-binding</keyword>
<reference evidence="10 11" key="2">
    <citation type="journal article" date="2019" name="G3 (Bethesda)">
        <title>Hybrid Assembly of the Genome of the Entomopathogenic Nematode Steinernema carpocapsae Identifies the X-Chromosome.</title>
        <authorList>
            <person name="Serra L."/>
            <person name="Macchietto M."/>
            <person name="Macias-Munoz A."/>
            <person name="McGill C.J."/>
            <person name="Rodriguez I.M."/>
            <person name="Rodriguez B."/>
            <person name="Murad R."/>
            <person name="Mortazavi A."/>
        </authorList>
    </citation>
    <scope>NUCLEOTIDE SEQUENCE [LARGE SCALE GENOMIC DNA]</scope>
    <source>
        <strain evidence="10 11">ALL</strain>
    </source>
</reference>
<dbReference type="Pfam" id="PF00664">
    <property type="entry name" value="ABC_membrane"/>
    <property type="match status" value="3"/>
</dbReference>
<comment type="caution">
    <text evidence="10">The sequence shown here is derived from an EMBL/GenBank/DDBJ whole genome shotgun (WGS) entry which is preliminary data.</text>
</comment>
<evidence type="ECO:0000259" key="8">
    <source>
        <dbReference type="PROSITE" id="PS50893"/>
    </source>
</evidence>
<dbReference type="Pfam" id="PF00005">
    <property type="entry name" value="ABC_tran"/>
    <property type="match status" value="2"/>
</dbReference>
<feature type="transmembrane region" description="Helical" evidence="7">
    <location>
        <begin position="603"/>
        <end position="620"/>
    </location>
</feature>
<evidence type="ECO:0000259" key="9">
    <source>
        <dbReference type="PROSITE" id="PS50929"/>
    </source>
</evidence>
<evidence type="ECO:0000256" key="1">
    <source>
        <dbReference type="ARBA" id="ARBA00004141"/>
    </source>
</evidence>
<dbReference type="InterPro" id="IPR036640">
    <property type="entry name" value="ABC1_TM_sf"/>
</dbReference>
<feature type="domain" description="ABC transmembrane type-1" evidence="9">
    <location>
        <begin position="474"/>
        <end position="741"/>
    </location>
</feature>
<dbReference type="Proteomes" id="UP000298663">
    <property type="component" value="Unassembled WGS sequence"/>
</dbReference>
<keyword evidence="11" id="KW-1185">Reference proteome</keyword>